<dbReference type="RefSeq" id="WP_318296517.1">
    <property type="nucleotide sequence ID" value="NZ_BAAAXF010000014.1"/>
</dbReference>
<gene>
    <name evidence="6" type="ORF">GCM10019016_012430</name>
</gene>
<dbReference type="Proteomes" id="UP001501455">
    <property type="component" value="Unassembled WGS sequence"/>
</dbReference>
<evidence type="ECO:0000256" key="3">
    <source>
        <dbReference type="ARBA" id="ARBA00022827"/>
    </source>
</evidence>
<sequence length="593" mass="62506">MPAEAADVLVVGAGPVGLTAAHELARRGMRVRLVDAAPAPARTSRAVAVHPRTLETLDQMGTLGPLLREGRPNRAFTMHAGGRRLVRLEADYATMPTRHPYSLIVEQTRTEAVLRAAVARLGVDIEQGVALTGFEQDPTGVRAALRHGDGREEECTVPWLIGCDGGHSTVRKRLGLPLVGDSRDTWMLADAQVDTDLPQDSIHWVHTGGQALMMVPYAREGHWRLLDTAPGPDGADGAAERLSALLSAGLGRPVRVGEPEWTSVFTFQQRMVPRMREGRVFVAGDAAHVHSPASGQGMNTGVQEAYNLAWKLALVHHGHAAPALLDTYGEERVPVGRALLGSTRTATFLVQLKNALASVALPAVFGVVRNVPPLRRAVQRKVLGGISGLRLHYARSSLTVDGGPQPVPVAAPVDAPVMVPRRPGVPAPGERAAMAAVAAPALAAELRDVRCTLLFVPGGHGPGAGCVRTAREAAARHGDWLSVRTVGPGPGPAPLADPDGALPAALGLGAGGWALIRPDGYLAARGDLLSPASLEEALRALHVSPARPAALLERDSSARRAERDTVGATTGVPAATTHRKSPTSEMRMQRDVR</sequence>
<evidence type="ECO:0000256" key="2">
    <source>
        <dbReference type="ARBA" id="ARBA00022630"/>
    </source>
</evidence>
<feature type="compositionally biased region" description="Low complexity" evidence="4">
    <location>
        <begin position="566"/>
        <end position="576"/>
    </location>
</feature>
<keyword evidence="2" id="KW-0285">Flavoprotein</keyword>
<comment type="caution">
    <text evidence="6">The sequence shown here is derived from an EMBL/GenBank/DDBJ whole genome shotgun (WGS) entry which is preliminary data.</text>
</comment>
<protein>
    <recommendedName>
        <fullName evidence="5">FAD-binding domain-containing protein</fullName>
    </recommendedName>
</protein>
<dbReference type="PANTHER" id="PTHR43004:SF19">
    <property type="entry name" value="BINDING MONOOXYGENASE, PUTATIVE (JCVI)-RELATED"/>
    <property type="match status" value="1"/>
</dbReference>
<evidence type="ECO:0000259" key="5">
    <source>
        <dbReference type="Pfam" id="PF01494"/>
    </source>
</evidence>
<dbReference type="Pfam" id="PF01494">
    <property type="entry name" value="FAD_binding_3"/>
    <property type="match status" value="1"/>
</dbReference>
<feature type="domain" description="FAD-binding" evidence="5">
    <location>
        <begin position="6"/>
        <end position="340"/>
    </location>
</feature>
<name>A0ABP6TG03_9ACTN</name>
<dbReference type="EMBL" id="BAAAXF010000014">
    <property type="protein sequence ID" value="GAA3494144.1"/>
    <property type="molecule type" value="Genomic_DNA"/>
</dbReference>
<evidence type="ECO:0000256" key="1">
    <source>
        <dbReference type="ARBA" id="ARBA00001974"/>
    </source>
</evidence>
<dbReference type="InterPro" id="IPR002938">
    <property type="entry name" value="FAD-bd"/>
</dbReference>
<dbReference type="InterPro" id="IPR050641">
    <property type="entry name" value="RIFMO-like"/>
</dbReference>
<dbReference type="InterPro" id="IPR036188">
    <property type="entry name" value="FAD/NAD-bd_sf"/>
</dbReference>
<keyword evidence="3" id="KW-0274">FAD</keyword>
<dbReference type="PRINTS" id="PR00420">
    <property type="entry name" value="RNGMNOXGNASE"/>
</dbReference>
<dbReference type="SUPFAM" id="SSF51905">
    <property type="entry name" value="FAD/NAD(P)-binding domain"/>
    <property type="match status" value="1"/>
</dbReference>
<accession>A0ABP6TG03</accession>
<feature type="compositionally biased region" description="Basic and acidic residues" evidence="4">
    <location>
        <begin position="552"/>
        <end position="565"/>
    </location>
</feature>
<comment type="cofactor">
    <cofactor evidence="1">
        <name>FAD</name>
        <dbReference type="ChEBI" id="CHEBI:57692"/>
    </cofactor>
</comment>
<dbReference type="Gene3D" id="3.40.30.120">
    <property type="match status" value="1"/>
</dbReference>
<dbReference type="Gene3D" id="3.50.50.60">
    <property type="entry name" value="FAD/NAD(P)-binding domain"/>
    <property type="match status" value="1"/>
</dbReference>
<dbReference type="Gene3D" id="3.30.70.2450">
    <property type="match status" value="1"/>
</dbReference>
<keyword evidence="7" id="KW-1185">Reference proteome</keyword>
<feature type="region of interest" description="Disordered" evidence="4">
    <location>
        <begin position="552"/>
        <end position="593"/>
    </location>
</feature>
<evidence type="ECO:0000313" key="6">
    <source>
        <dbReference type="EMBL" id="GAA3494144.1"/>
    </source>
</evidence>
<proteinExistence type="predicted"/>
<reference evidence="7" key="1">
    <citation type="journal article" date="2019" name="Int. J. Syst. Evol. Microbiol.">
        <title>The Global Catalogue of Microorganisms (GCM) 10K type strain sequencing project: providing services to taxonomists for standard genome sequencing and annotation.</title>
        <authorList>
            <consortium name="The Broad Institute Genomics Platform"/>
            <consortium name="The Broad Institute Genome Sequencing Center for Infectious Disease"/>
            <person name="Wu L."/>
            <person name="Ma J."/>
        </authorList>
    </citation>
    <scope>NUCLEOTIDE SEQUENCE [LARGE SCALE GENOMIC DNA]</scope>
    <source>
        <strain evidence="7">JCM 4816</strain>
    </source>
</reference>
<evidence type="ECO:0000313" key="7">
    <source>
        <dbReference type="Proteomes" id="UP001501455"/>
    </source>
</evidence>
<organism evidence="6 7">
    <name type="scientific">Streptomyces prasinosporus</name>
    <dbReference type="NCBI Taxonomy" id="68256"/>
    <lineage>
        <taxon>Bacteria</taxon>
        <taxon>Bacillati</taxon>
        <taxon>Actinomycetota</taxon>
        <taxon>Actinomycetes</taxon>
        <taxon>Kitasatosporales</taxon>
        <taxon>Streptomycetaceae</taxon>
        <taxon>Streptomyces</taxon>
        <taxon>Streptomyces albogriseolus group</taxon>
    </lineage>
</organism>
<dbReference type="PANTHER" id="PTHR43004">
    <property type="entry name" value="TRK SYSTEM POTASSIUM UPTAKE PROTEIN"/>
    <property type="match status" value="1"/>
</dbReference>
<evidence type="ECO:0000256" key="4">
    <source>
        <dbReference type="SAM" id="MobiDB-lite"/>
    </source>
</evidence>